<organism evidence="1 2">
    <name type="scientific">Corchorus capsularis</name>
    <name type="common">Jute</name>
    <dbReference type="NCBI Taxonomy" id="210143"/>
    <lineage>
        <taxon>Eukaryota</taxon>
        <taxon>Viridiplantae</taxon>
        <taxon>Streptophyta</taxon>
        <taxon>Embryophyta</taxon>
        <taxon>Tracheophyta</taxon>
        <taxon>Spermatophyta</taxon>
        <taxon>Magnoliopsida</taxon>
        <taxon>eudicotyledons</taxon>
        <taxon>Gunneridae</taxon>
        <taxon>Pentapetalae</taxon>
        <taxon>rosids</taxon>
        <taxon>malvids</taxon>
        <taxon>Malvales</taxon>
        <taxon>Malvaceae</taxon>
        <taxon>Grewioideae</taxon>
        <taxon>Apeibeae</taxon>
        <taxon>Corchorus</taxon>
    </lineage>
</organism>
<protein>
    <submittedName>
        <fullName evidence="1">Uncharacterized protein</fullName>
    </submittedName>
</protein>
<dbReference type="AlphaFoldDB" id="A0A1R3KU62"/>
<gene>
    <name evidence="1" type="ORF">CCACVL1_00837</name>
</gene>
<sequence>MDNEEDQSTKWPDHAVNCRGIKAMPL</sequence>
<proteinExistence type="predicted"/>
<reference evidence="1 2" key="1">
    <citation type="submission" date="2013-09" db="EMBL/GenBank/DDBJ databases">
        <title>Corchorus capsularis genome sequencing.</title>
        <authorList>
            <person name="Alam M."/>
            <person name="Haque M.S."/>
            <person name="Islam M.S."/>
            <person name="Emdad E.M."/>
            <person name="Islam M.M."/>
            <person name="Ahmed B."/>
            <person name="Halim A."/>
            <person name="Hossen Q.M.M."/>
            <person name="Hossain M.Z."/>
            <person name="Ahmed R."/>
            <person name="Khan M.M."/>
            <person name="Islam R."/>
            <person name="Rashid M.M."/>
            <person name="Khan S.A."/>
            <person name="Rahman M.S."/>
            <person name="Alam M."/>
        </authorList>
    </citation>
    <scope>NUCLEOTIDE SEQUENCE [LARGE SCALE GENOMIC DNA]</scope>
    <source>
        <strain evidence="2">cv. CVL-1</strain>
        <tissue evidence="1">Whole seedling</tissue>
    </source>
</reference>
<dbReference type="EMBL" id="AWWV01002075">
    <property type="protein sequence ID" value="OMP10644.1"/>
    <property type="molecule type" value="Genomic_DNA"/>
</dbReference>
<evidence type="ECO:0000313" key="2">
    <source>
        <dbReference type="Proteomes" id="UP000188268"/>
    </source>
</evidence>
<dbReference type="Proteomes" id="UP000188268">
    <property type="component" value="Unassembled WGS sequence"/>
</dbReference>
<accession>A0A1R3KU62</accession>
<comment type="caution">
    <text evidence="1">The sequence shown here is derived from an EMBL/GenBank/DDBJ whole genome shotgun (WGS) entry which is preliminary data.</text>
</comment>
<name>A0A1R3KU62_COCAP</name>
<keyword evidence="2" id="KW-1185">Reference proteome</keyword>
<evidence type="ECO:0000313" key="1">
    <source>
        <dbReference type="EMBL" id="OMP10644.1"/>
    </source>
</evidence>
<dbReference type="Gramene" id="OMP10644">
    <property type="protein sequence ID" value="OMP10644"/>
    <property type="gene ID" value="CCACVL1_00837"/>
</dbReference>